<evidence type="ECO:0000256" key="3">
    <source>
        <dbReference type="ARBA" id="ARBA00023125"/>
    </source>
</evidence>
<keyword evidence="5" id="KW-0378">Hydrolase</keyword>
<gene>
    <name evidence="5" type="ORF">PY092_17840</name>
</gene>
<keyword evidence="6" id="KW-1185">Reference proteome</keyword>
<name>A0ABT5Y3T3_9FLAO</name>
<proteinExistence type="inferred from homology"/>
<dbReference type="Pfam" id="PF01420">
    <property type="entry name" value="Methylase_S"/>
    <property type="match status" value="1"/>
</dbReference>
<feature type="domain" description="Type I restriction modification DNA specificity" evidence="4">
    <location>
        <begin position="40"/>
        <end position="164"/>
    </location>
</feature>
<keyword evidence="3" id="KW-0238">DNA-binding</keyword>
<accession>A0ABT5Y3T3</accession>
<dbReference type="EC" id="3.1.21.-" evidence="5"/>
<dbReference type="EMBL" id="JARFVB010000018">
    <property type="protein sequence ID" value="MDF0718030.1"/>
    <property type="molecule type" value="Genomic_DNA"/>
</dbReference>
<comment type="caution">
    <text evidence="5">The sequence shown here is derived from an EMBL/GenBank/DDBJ whole genome shotgun (WGS) entry which is preliminary data.</text>
</comment>
<dbReference type="RefSeq" id="WP_275617153.1">
    <property type="nucleotide sequence ID" value="NZ_JARFVB010000018.1"/>
</dbReference>
<dbReference type="PANTHER" id="PTHR30408:SF12">
    <property type="entry name" value="TYPE I RESTRICTION ENZYME MJAVIII SPECIFICITY SUBUNIT"/>
    <property type="match status" value="1"/>
</dbReference>
<dbReference type="InterPro" id="IPR052021">
    <property type="entry name" value="Type-I_RS_S_subunit"/>
</dbReference>
<evidence type="ECO:0000256" key="1">
    <source>
        <dbReference type="ARBA" id="ARBA00010923"/>
    </source>
</evidence>
<keyword evidence="5" id="KW-0255">Endonuclease</keyword>
<reference evidence="5 6" key="1">
    <citation type="submission" date="2023-03" db="EMBL/GenBank/DDBJ databases">
        <title>Muricauda XX sp. nov. and Muricauda XXX sp. nov., two novel species isolated from Okinawa Trough.</title>
        <authorList>
            <person name="Cao W."/>
            <person name="Deng X."/>
        </authorList>
    </citation>
    <scope>NUCLEOTIDE SEQUENCE [LARGE SCALE GENOMIC DNA]</scope>
    <source>
        <strain evidence="5 6">334s03</strain>
    </source>
</reference>
<evidence type="ECO:0000313" key="6">
    <source>
        <dbReference type="Proteomes" id="UP001221366"/>
    </source>
</evidence>
<comment type="similarity">
    <text evidence="1">Belongs to the type-I restriction system S methylase family.</text>
</comment>
<protein>
    <submittedName>
        <fullName evidence="5">Restriction endonuclease subunit S</fullName>
        <ecNumber evidence="5">3.1.21.-</ecNumber>
    </submittedName>
</protein>
<dbReference type="PANTHER" id="PTHR30408">
    <property type="entry name" value="TYPE-1 RESTRICTION ENZYME ECOKI SPECIFICITY PROTEIN"/>
    <property type="match status" value="1"/>
</dbReference>
<dbReference type="GO" id="GO:0004519">
    <property type="term" value="F:endonuclease activity"/>
    <property type="evidence" value="ECO:0007669"/>
    <property type="project" value="UniProtKB-KW"/>
</dbReference>
<dbReference type="Proteomes" id="UP001221366">
    <property type="component" value="Unassembled WGS sequence"/>
</dbReference>
<evidence type="ECO:0000256" key="2">
    <source>
        <dbReference type="ARBA" id="ARBA00022747"/>
    </source>
</evidence>
<keyword evidence="2" id="KW-0680">Restriction system</keyword>
<keyword evidence="5" id="KW-0540">Nuclease</keyword>
<dbReference type="Gene3D" id="3.90.220.20">
    <property type="entry name" value="DNA methylase specificity domains"/>
    <property type="match status" value="1"/>
</dbReference>
<dbReference type="InterPro" id="IPR044946">
    <property type="entry name" value="Restrct_endonuc_typeI_TRD_sf"/>
</dbReference>
<sequence length="167" mass="19296">MPWSVSSGEGGSVYPAYPPYIQYKQIFDKSYIDTSKCEFVEILEDENQNRVQYGDIFFTTSSETILEVGFASVLLAEVGEMYLNSFCFGYRLNSFDILDPNFAQYLFRNDELRRKIVRLGQGSTRYNISKVQLMKIDTLLPSIPEQNQISSFLNSIDRKIELISNEF</sequence>
<evidence type="ECO:0000259" key="4">
    <source>
        <dbReference type="Pfam" id="PF01420"/>
    </source>
</evidence>
<organism evidence="5 6">
    <name type="scientific">Flagellimonas yonaguniensis</name>
    <dbReference type="NCBI Taxonomy" id="3031325"/>
    <lineage>
        <taxon>Bacteria</taxon>
        <taxon>Pseudomonadati</taxon>
        <taxon>Bacteroidota</taxon>
        <taxon>Flavobacteriia</taxon>
        <taxon>Flavobacteriales</taxon>
        <taxon>Flavobacteriaceae</taxon>
        <taxon>Flagellimonas</taxon>
    </lineage>
</organism>
<dbReference type="GO" id="GO:0016787">
    <property type="term" value="F:hydrolase activity"/>
    <property type="evidence" value="ECO:0007669"/>
    <property type="project" value="UniProtKB-KW"/>
</dbReference>
<evidence type="ECO:0000313" key="5">
    <source>
        <dbReference type="EMBL" id="MDF0718030.1"/>
    </source>
</evidence>
<dbReference type="InterPro" id="IPR000055">
    <property type="entry name" value="Restrct_endonuc_typeI_TRD"/>
</dbReference>
<dbReference type="SUPFAM" id="SSF116734">
    <property type="entry name" value="DNA methylase specificity domain"/>
    <property type="match status" value="1"/>
</dbReference>